<dbReference type="EMBL" id="JAYGGQ010000025">
    <property type="protein sequence ID" value="MEA5457256.1"/>
    <property type="molecule type" value="Genomic_DNA"/>
</dbReference>
<reference evidence="1 2" key="1">
    <citation type="submission" date="2023-12" db="EMBL/GenBank/DDBJ databases">
        <title>Sinomonas terricola sp. nov, isolated from litchi orchard soil in Guangdong, PR China.</title>
        <authorList>
            <person name="Jiaxin W."/>
            <person name="Yang Z."/>
            <person name="Honghui Z."/>
        </authorList>
    </citation>
    <scope>NUCLEOTIDE SEQUENCE [LARGE SCALE GENOMIC DNA]</scope>
    <source>
        <strain evidence="1 2">JGH33</strain>
    </source>
</reference>
<comment type="caution">
    <text evidence="1">The sequence shown here is derived from an EMBL/GenBank/DDBJ whole genome shotgun (WGS) entry which is preliminary data.</text>
</comment>
<evidence type="ECO:0000313" key="2">
    <source>
        <dbReference type="Proteomes" id="UP001304769"/>
    </source>
</evidence>
<evidence type="ECO:0000313" key="1">
    <source>
        <dbReference type="EMBL" id="MEA5457256.1"/>
    </source>
</evidence>
<organism evidence="1 2">
    <name type="scientific">Sinomonas terricola</name>
    <dbReference type="NCBI Taxonomy" id="3110330"/>
    <lineage>
        <taxon>Bacteria</taxon>
        <taxon>Bacillati</taxon>
        <taxon>Actinomycetota</taxon>
        <taxon>Actinomycetes</taxon>
        <taxon>Micrococcales</taxon>
        <taxon>Micrococcaceae</taxon>
        <taxon>Sinomonas</taxon>
    </lineage>
</organism>
<gene>
    <name evidence="1" type="ORF">SPF06_21265</name>
</gene>
<proteinExistence type="predicted"/>
<name>A0ABU5TCT0_9MICC</name>
<keyword evidence="2" id="KW-1185">Reference proteome</keyword>
<protein>
    <submittedName>
        <fullName evidence="1">Uncharacterized protein</fullName>
    </submittedName>
</protein>
<accession>A0ABU5TCT0</accession>
<dbReference type="RefSeq" id="WP_323281168.1">
    <property type="nucleotide sequence ID" value="NZ_JAYGGQ010000025.1"/>
</dbReference>
<sequence>MASSHDFFLHGDHAEGRQIIASTLTAQGFEVTPAPNNSLLAKRGSATLTALFGVLAGSKFQITFSIDFMVDNAGRLVARINRNMASGALKGGAVGASKTNRAFETTSNALASALSASGILANALSN</sequence>
<dbReference type="Proteomes" id="UP001304769">
    <property type="component" value="Unassembled WGS sequence"/>
</dbReference>